<dbReference type="Proteomes" id="UP000268014">
    <property type="component" value="Unassembled WGS sequence"/>
</dbReference>
<dbReference type="AlphaFoldDB" id="A0A0N4VY85"/>
<reference evidence="3" key="1">
    <citation type="submission" date="2017-02" db="UniProtKB">
        <authorList>
            <consortium name="WormBaseParasite"/>
        </authorList>
    </citation>
    <scope>IDENTIFICATION</scope>
</reference>
<dbReference type="WBParaSite" id="HPLM_0000225601-mRNA-1">
    <property type="protein sequence ID" value="HPLM_0000225601-mRNA-1"/>
    <property type="gene ID" value="HPLM_0000225601"/>
</dbReference>
<dbReference type="EMBL" id="UZAF01004283">
    <property type="protein sequence ID" value="VDO13764.1"/>
    <property type="molecule type" value="Genomic_DNA"/>
</dbReference>
<keyword evidence="2" id="KW-1185">Reference proteome</keyword>
<evidence type="ECO:0000313" key="2">
    <source>
        <dbReference type="Proteomes" id="UP000268014"/>
    </source>
</evidence>
<sequence length="144" mass="16735">MNFVVVQWRGNFFRRSCREAIRVGIRSCRRPDRNRPFLAQAFRSLRVAVHRDCSVDTSTETLICVRRRGRISFVRLPSRDAIRMRIRSSFGSRKQFAGHPSRISDSRHRAPHLLRKNNIPQESPIVDNALRALSGRTISIKNLL</sequence>
<protein>
    <submittedName>
        <fullName evidence="3">DUF1534 domain-containing protein</fullName>
    </submittedName>
</protein>
<organism evidence="3">
    <name type="scientific">Haemonchus placei</name>
    <name type="common">Barber's pole worm</name>
    <dbReference type="NCBI Taxonomy" id="6290"/>
    <lineage>
        <taxon>Eukaryota</taxon>
        <taxon>Metazoa</taxon>
        <taxon>Ecdysozoa</taxon>
        <taxon>Nematoda</taxon>
        <taxon>Chromadorea</taxon>
        <taxon>Rhabditida</taxon>
        <taxon>Rhabditina</taxon>
        <taxon>Rhabditomorpha</taxon>
        <taxon>Strongyloidea</taxon>
        <taxon>Trichostrongylidae</taxon>
        <taxon>Haemonchus</taxon>
    </lineage>
</organism>
<proteinExistence type="predicted"/>
<evidence type="ECO:0000313" key="3">
    <source>
        <dbReference type="WBParaSite" id="HPLM_0000225601-mRNA-1"/>
    </source>
</evidence>
<accession>A0A0N4VY85</accession>
<name>A0A0N4VY85_HAEPC</name>
<gene>
    <name evidence="1" type="ORF">HPLM_LOCUS2253</name>
</gene>
<reference evidence="1 2" key="2">
    <citation type="submission" date="2018-11" db="EMBL/GenBank/DDBJ databases">
        <authorList>
            <consortium name="Pathogen Informatics"/>
        </authorList>
    </citation>
    <scope>NUCLEOTIDE SEQUENCE [LARGE SCALE GENOMIC DNA]</scope>
    <source>
        <strain evidence="1 2">MHpl1</strain>
    </source>
</reference>
<evidence type="ECO:0000313" key="1">
    <source>
        <dbReference type="EMBL" id="VDO13764.1"/>
    </source>
</evidence>